<dbReference type="Proteomes" id="UP000727993">
    <property type="component" value="Unassembled WGS sequence"/>
</dbReference>
<feature type="transmembrane region" description="Helical" evidence="8">
    <location>
        <begin position="255"/>
        <end position="274"/>
    </location>
</feature>
<keyword evidence="7 8" id="KW-0472">Membrane</keyword>
<dbReference type="GO" id="GO:0042371">
    <property type="term" value="P:vitamin K biosynthetic process"/>
    <property type="evidence" value="ECO:0007669"/>
    <property type="project" value="TreeGrafter"/>
</dbReference>
<feature type="transmembrane region" description="Helical" evidence="8">
    <location>
        <begin position="161"/>
        <end position="179"/>
    </location>
</feature>
<evidence type="ECO:0000256" key="5">
    <source>
        <dbReference type="ARBA" id="ARBA00022692"/>
    </source>
</evidence>
<evidence type="ECO:0000256" key="8">
    <source>
        <dbReference type="HAMAP-Rule" id="MF_01937"/>
    </source>
</evidence>
<comment type="function">
    <text evidence="8">Conversion of 1,4-dihydroxy-2-naphthoate (DHNA) to demethylmenaquinone (DMK).</text>
</comment>
<dbReference type="GO" id="GO:0009234">
    <property type="term" value="P:menaquinone biosynthetic process"/>
    <property type="evidence" value="ECO:0007669"/>
    <property type="project" value="UniProtKB-UniRule"/>
</dbReference>
<dbReference type="CDD" id="cd13962">
    <property type="entry name" value="PT_UbiA_UBIAD1"/>
    <property type="match status" value="1"/>
</dbReference>
<name>A0A936NFT9_9ACTN</name>
<keyword evidence="3 8" id="KW-1003">Cell membrane</keyword>
<dbReference type="PANTHER" id="PTHR13929">
    <property type="entry name" value="1,4-DIHYDROXY-2-NAPHTHOATE OCTAPRENYLTRANSFERASE"/>
    <property type="match status" value="1"/>
</dbReference>
<sequence length="310" mass="31986">MSAELQAQPITTNRWVLGARPRTLPAAVAPVLVGTAVGVWTSVGAEDRFSFIAWRFICALIVAVAVQVATNYANDYSDGKRGIDDPGKRVGPPRLVGDGLATPDEVKRAMLVAFGVTLLAGAPLVILVDWRLGLVGVASVAAGWFYTGGANPYGYAGLGEVFVFVFFGLVATVFSAYVQSGQITLLAFGAGAAMGLLATALLVINNLRDIPGDTASGKRTLAVRLGPPKTRILYAVCLLGPFVLLTFIAGSSGRLVGAAAFAALPLANVALTHVFRGAEGPALIKVLGRTGQVQLVYGVLLAVGLAIGPV</sequence>
<dbReference type="HAMAP" id="MF_01937">
    <property type="entry name" value="MenA_1"/>
    <property type="match status" value="1"/>
</dbReference>
<evidence type="ECO:0000256" key="9">
    <source>
        <dbReference type="NCBIfam" id="TIGR00751"/>
    </source>
</evidence>
<keyword evidence="5 8" id="KW-0812">Transmembrane</keyword>
<evidence type="ECO:0000256" key="6">
    <source>
        <dbReference type="ARBA" id="ARBA00022989"/>
    </source>
</evidence>
<organism evidence="10 11">
    <name type="scientific">Candidatus Neomicrothrix subdominans</name>
    <dbReference type="NCBI Taxonomy" id="2954438"/>
    <lineage>
        <taxon>Bacteria</taxon>
        <taxon>Bacillati</taxon>
        <taxon>Actinomycetota</taxon>
        <taxon>Acidimicrobiia</taxon>
        <taxon>Acidimicrobiales</taxon>
        <taxon>Microthrixaceae</taxon>
        <taxon>Candidatus Neomicrothrix</taxon>
    </lineage>
</organism>
<keyword evidence="2 8" id="KW-0474">Menaquinone biosynthesis</keyword>
<feature type="transmembrane region" description="Helical" evidence="8">
    <location>
        <begin position="24"/>
        <end position="45"/>
    </location>
</feature>
<dbReference type="InterPro" id="IPR026046">
    <property type="entry name" value="UBIAD1"/>
</dbReference>
<keyword evidence="6 8" id="KW-1133">Transmembrane helix</keyword>
<dbReference type="PANTHER" id="PTHR13929:SF0">
    <property type="entry name" value="UBIA PRENYLTRANSFERASE DOMAIN-CONTAINING PROTEIN 1"/>
    <property type="match status" value="1"/>
</dbReference>
<feature type="transmembrane region" description="Helical" evidence="8">
    <location>
        <begin position="109"/>
        <end position="126"/>
    </location>
</feature>
<gene>
    <name evidence="8" type="primary">menA</name>
    <name evidence="10" type="ORF">IPN02_15340</name>
</gene>
<accession>A0A936NFT9</accession>
<comment type="catalytic activity">
    <reaction evidence="8">
        <text>an all-trans-polyprenyl diphosphate + 1,4-dihydroxy-2-naphthoate + H(+) = a 2-demethylmenaquinol + CO2 + diphosphate</text>
        <dbReference type="Rhea" id="RHEA:26478"/>
        <dbReference type="Rhea" id="RHEA-COMP:9563"/>
        <dbReference type="Rhea" id="RHEA-COMP:9564"/>
        <dbReference type="ChEBI" id="CHEBI:11173"/>
        <dbReference type="ChEBI" id="CHEBI:15378"/>
        <dbReference type="ChEBI" id="CHEBI:16526"/>
        <dbReference type="ChEBI" id="CHEBI:33019"/>
        <dbReference type="ChEBI" id="CHEBI:55437"/>
        <dbReference type="ChEBI" id="CHEBI:58914"/>
        <dbReference type="EC" id="2.5.1.74"/>
    </reaction>
</comment>
<feature type="transmembrane region" description="Helical" evidence="8">
    <location>
        <begin position="51"/>
        <end position="73"/>
    </location>
</feature>
<dbReference type="EMBL" id="JADJZA010000008">
    <property type="protein sequence ID" value="MBK9298177.1"/>
    <property type="molecule type" value="Genomic_DNA"/>
</dbReference>
<protein>
    <recommendedName>
        <fullName evidence="8 9">1,4-dihydroxy-2-naphthoate octaprenyltransferase</fullName>
        <shortName evidence="8">DHNA-octaprenyltransferase</shortName>
        <ecNumber evidence="8 9">2.5.1.74</ecNumber>
    </recommendedName>
</protein>
<feature type="transmembrane region" description="Helical" evidence="8">
    <location>
        <begin position="232"/>
        <end position="249"/>
    </location>
</feature>
<evidence type="ECO:0000256" key="3">
    <source>
        <dbReference type="ARBA" id="ARBA00022475"/>
    </source>
</evidence>
<evidence type="ECO:0000313" key="10">
    <source>
        <dbReference type="EMBL" id="MBK9298177.1"/>
    </source>
</evidence>
<evidence type="ECO:0000256" key="4">
    <source>
        <dbReference type="ARBA" id="ARBA00022679"/>
    </source>
</evidence>
<evidence type="ECO:0000256" key="2">
    <source>
        <dbReference type="ARBA" id="ARBA00022428"/>
    </source>
</evidence>
<comment type="subcellular location">
    <subcellularLocation>
        <location evidence="8">Cell membrane</location>
        <topology evidence="8">Multi-pass membrane protein</topology>
    </subcellularLocation>
    <subcellularLocation>
        <location evidence="1">Membrane</location>
        <topology evidence="1">Multi-pass membrane protein</topology>
    </subcellularLocation>
</comment>
<dbReference type="InterPro" id="IPR004657">
    <property type="entry name" value="MenA"/>
</dbReference>
<reference evidence="10 11" key="1">
    <citation type="submission" date="2020-10" db="EMBL/GenBank/DDBJ databases">
        <title>Connecting structure to function with the recovery of over 1000 high-quality activated sludge metagenome-assembled genomes encoding full-length rRNA genes using long-read sequencing.</title>
        <authorList>
            <person name="Singleton C.M."/>
            <person name="Petriglieri F."/>
            <person name="Kristensen J.M."/>
            <person name="Kirkegaard R.H."/>
            <person name="Michaelsen T.Y."/>
            <person name="Andersen M.H."/>
            <person name="Karst S.M."/>
            <person name="Dueholm M.S."/>
            <person name="Nielsen P.H."/>
            <person name="Albertsen M."/>
        </authorList>
    </citation>
    <scope>NUCLEOTIDE SEQUENCE [LARGE SCALE GENOMIC DNA]</scope>
    <source>
        <strain evidence="10">Lyne_18-Q3-R50-59_MAXAC.006</strain>
    </source>
</reference>
<dbReference type="Pfam" id="PF01040">
    <property type="entry name" value="UbiA"/>
    <property type="match status" value="1"/>
</dbReference>
<comment type="pathway">
    <text evidence="8">Quinol/quinone metabolism; menaquinone biosynthesis; menaquinol from 1,4-dihydroxy-2-naphthoate: step 1/2.</text>
</comment>
<dbReference type="AlphaFoldDB" id="A0A936NFT9"/>
<dbReference type="InterPro" id="IPR000537">
    <property type="entry name" value="UbiA_prenyltransferase"/>
</dbReference>
<dbReference type="GO" id="GO:0005886">
    <property type="term" value="C:plasma membrane"/>
    <property type="evidence" value="ECO:0007669"/>
    <property type="project" value="UniProtKB-SubCell"/>
</dbReference>
<dbReference type="PIRSF" id="PIRSF005355">
    <property type="entry name" value="UBIAD1"/>
    <property type="match status" value="1"/>
</dbReference>
<dbReference type="EC" id="2.5.1.74" evidence="8 9"/>
<comment type="caution">
    <text evidence="10">The sequence shown here is derived from an EMBL/GenBank/DDBJ whole genome shotgun (WGS) entry which is preliminary data.</text>
</comment>
<dbReference type="NCBIfam" id="TIGR00751">
    <property type="entry name" value="menA"/>
    <property type="match status" value="1"/>
</dbReference>
<keyword evidence="4 8" id="KW-0808">Transferase</keyword>
<feature type="transmembrane region" description="Helical" evidence="8">
    <location>
        <begin position="185"/>
        <end position="204"/>
    </location>
</feature>
<evidence type="ECO:0000313" key="11">
    <source>
        <dbReference type="Proteomes" id="UP000727993"/>
    </source>
</evidence>
<feature type="transmembrane region" description="Helical" evidence="8">
    <location>
        <begin position="286"/>
        <end position="307"/>
    </location>
</feature>
<evidence type="ECO:0000256" key="7">
    <source>
        <dbReference type="ARBA" id="ARBA00023136"/>
    </source>
</evidence>
<dbReference type="NCBIfam" id="NF004751">
    <property type="entry name" value="PRK06080.1-3"/>
    <property type="match status" value="1"/>
</dbReference>
<proteinExistence type="inferred from homology"/>
<dbReference type="GO" id="GO:0046428">
    <property type="term" value="F:1,4-dihydroxy-2-naphthoate polyprenyltransferase activity"/>
    <property type="evidence" value="ECO:0007669"/>
    <property type="project" value="UniProtKB-UniRule"/>
</dbReference>
<evidence type="ECO:0000256" key="1">
    <source>
        <dbReference type="ARBA" id="ARBA00004141"/>
    </source>
</evidence>
<comment type="similarity">
    <text evidence="8">Belongs to the MenA family. Type 1 subfamily.</text>
</comment>